<feature type="domain" description="Flavodoxin-like" evidence="3">
    <location>
        <begin position="7"/>
        <end position="128"/>
    </location>
</feature>
<keyword evidence="2" id="KW-0288">FMN</keyword>
<evidence type="ECO:0000259" key="3">
    <source>
        <dbReference type="Pfam" id="PF12682"/>
    </source>
</evidence>
<keyword evidence="5" id="KW-1185">Reference proteome</keyword>
<dbReference type="SUPFAM" id="SSF52218">
    <property type="entry name" value="Flavoproteins"/>
    <property type="match status" value="1"/>
</dbReference>
<dbReference type="Pfam" id="PF12682">
    <property type="entry name" value="Flavodoxin_4"/>
    <property type="match status" value="1"/>
</dbReference>
<reference evidence="4 5" key="1">
    <citation type="submission" date="2016-10" db="EMBL/GenBank/DDBJ databases">
        <authorList>
            <person name="de Groot N.N."/>
        </authorList>
    </citation>
    <scope>NUCLEOTIDE SEQUENCE [LARGE SCALE GENOMIC DNA]</scope>
    <source>
        <strain evidence="4 5">LMG 23650</strain>
    </source>
</reference>
<accession>A0A1I3Q2Y3</accession>
<dbReference type="STRING" id="420953.SAMN05192543_106179"/>
<evidence type="ECO:0000256" key="2">
    <source>
        <dbReference type="ARBA" id="ARBA00022643"/>
    </source>
</evidence>
<evidence type="ECO:0000256" key="1">
    <source>
        <dbReference type="ARBA" id="ARBA00022630"/>
    </source>
</evidence>
<keyword evidence="1" id="KW-0285">Flavoprotein</keyword>
<dbReference type="AlphaFoldDB" id="A0A1I3Q2Y3"/>
<dbReference type="InterPro" id="IPR029039">
    <property type="entry name" value="Flavoprotein-like_sf"/>
</dbReference>
<protein>
    <submittedName>
        <fullName evidence="4">Flavodoxin</fullName>
    </submittedName>
</protein>
<organism evidence="4 5">
    <name type="scientific">Paraburkholderia megapolitana</name>
    <dbReference type="NCBI Taxonomy" id="420953"/>
    <lineage>
        <taxon>Bacteria</taxon>
        <taxon>Pseudomonadati</taxon>
        <taxon>Pseudomonadota</taxon>
        <taxon>Betaproteobacteria</taxon>
        <taxon>Burkholderiales</taxon>
        <taxon>Burkholderiaceae</taxon>
        <taxon>Paraburkholderia</taxon>
    </lineage>
</organism>
<dbReference type="RefSeq" id="WP_170275687.1">
    <property type="nucleotide sequence ID" value="NZ_CP041743.1"/>
</dbReference>
<dbReference type="Gene3D" id="3.40.50.360">
    <property type="match status" value="1"/>
</dbReference>
<dbReference type="InterPro" id="IPR008254">
    <property type="entry name" value="Flavodoxin/NO_synth"/>
</dbReference>
<gene>
    <name evidence="4" type="ORF">SAMN05192543_106179</name>
</gene>
<evidence type="ECO:0000313" key="5">
    <source>
        <dbReference type="Proteomes" id="UP000199548"/>
    </source>
</evidence>
<dbReference type="EMBL" id="FOQU01000006">
    <property type="protein sequence ID" value="SFJ27817.1"/>
    <property type="molecule type" value="Genomic_DNA"/>
</dbReference>
<dbReference type="PANTHER" id="PTHR39201:SF1">
    <property type="entry name" value="FLAVODOXIN-LIKE DOMAIN-CONTAINING PROTEIN"/>
    <property type="match status" value="1"/>
</dbReference>
<sequence length="197" mass="21220">MPDAPRFLVIYYSREGVTSRLAERLAAELGADIEPIRECVPLRHRPGFIGYLGSLIDAVQRKPACLVATRHDPAAYDIVVVGTPVWAARASAPVATWLAAHRQQLLHVAFFCSKGEPDAEAAFERMREIVGKAPVATCSISASAMRDGAAPDILGTFARKIRSRLAIMEAVDRASAVGAHAGRGSRRTVRSMSLRGS</sequence>
<dbReference type="Proteomes" id="UP000199548">
    <property type="component" value="Unassembled WGS sequence"/>
</dbReference>
<proteinExistence type="predicted"/>
<name>A0A1I3Q2Y3_9BURK</name>
<evidence type="ECO:0000313" key="4">
    <source>
        <dbReference type="EMBL" id="SFJ27817.1"/>
    </source>
</evidence>
<dbReference type="PANTHER" id="PTHR39201">
    <property type="entry name" value="EXPORTED PROTEIN-RELATED"/>
    <property type="match status" value="1"/>
</dbReference>